<organism evidence="2 3">
    <name type="scientific">Holdemanella biformis</name>
    <dbReference type="NCBI Taxonomy" id="1735"/>
    <lineage>
        <taxon>Bacteria</taxon>
        <taxon>Bacillati</taxon>
        <taxon>Bacillota</taxon>
        <taxon>Erysipelotrichia</taxon>
        <taxon>Erysipelotrichales</taxon>
        <taxon>Erysipelotrichaceae</taxon>
        <taxon>Holdemanella</taxon>
    </lineage>
</organism>
<dbReference type="RefSeq" id="WP_118324180.1">
    <property type="nucleotide sequence ID" value="NZ_QRYQ01000001.1"/>
</dbReference>
<evidence type="ECO:0000313" key="3">
    <source>
        <dbReference type="Proteomes" id="UP000265489"/>
    </source>
</evidence>
<comment type="caution">
    <text evidence="2">The sequence shown here is derived from an EMBL/GenBank/DDBJ whole genome shotgun (WGS) entry which is preliminary data.</text>
</comment>
<dbReference type="AlphaFoldDB" id="A0A395WCW5"/>
<keyword evidence="1" id="KW-0472">Membrane</keyword>
<dbReference type="EMBL" id="QRYQ01000001">
    <property type="protein sequence ID" value="RGU94000.1"/>
    <property type="molecule type" value="Genomic_DNA"/>
</dbReference>
<protein>
    <submittedName>
        <fullName evidence="2">Uncharacterized protein</fullName>
    </submittedName>
</protein>
<sequence>MAKKEEKETWEIPNFDKYDIYKLDDKLVINEKPKPKNYVVPCTFINIALLALNVCVFLSTKILVTTIIQVVK</sequence>
<gene>
    <name evidence="2" type="ORF">DWW32_00365</name>
</gene>
<keyword evidence="1" id="KW-0812">Transmembrane</keyword>
<evidence type="ECO:0000256" key="1">
    <source>
        <dbReference type="SAM" id="Phobius"/>
    </source>
</evidence>
<evidence type="ECO:0000313" key="2">
    <source>
        <dbReference type="EMBL" id="RGU94000.1"/>
    </source>
</evidence>
<accession>A0A395WCW5</accession>
<proteinExistence type="predicted"/>
<reference evidence="2 3" key="1">
    <citation type="submission" date="2018-08" db="EMBL/GenBank/DDBJ databases">
        <title>A genome reference for cultivated species of the human gut microbiota.</title>
        <authorList>
            <person name="Zou Y."/>
            <person name="Xue W."/>
            <person name="Luo G."/>
        </authorList>
    </citation>
    <scope>NUCLEOTIDE SEQUENCE [LARGE SCALE GENOMIC DNA]</scope>
    <source>
        <strain evidence="2 3">AF15-20</strain>
    </source>
</reference>
<name>A0A395WCW5_9FIRM</name>
<dbReference type="Proteomes" id="UP000265489">
    <property type="component" value="Unassembled WGS sequence"/>
</dbReference>
<feature type="transmembrane region" description="Helical" evidence="1">
    <location>
        <begin position="38"/>
        <end position="64"/>
    </location>
</feature>
<keyword evidence="1" id="KW-1133">Transmembrane helix</keyword>